<evidence type="ECO:0000256" key="1">
    <source>
        <dbReference type="SAM" id="MobiDB-lite"/>
    </source>
</evidence>
<keyword evidence="2" id="KW-0812">Transmembrane</keyword>
<dbReference type="EMBL" id="FLRD01001147">
    <property type="protein sequence ID" value="SBT56610.1"/>
    <property type="molecule type" value="Genomic_DNA"/>
</dbReference>
<keyword evidence="2" id="KW-1133">Transmembrane helix</keyword>
<evidence type="ECO:0000313" key="4">
    <source>
        <dbReference type="EMBL" id="SBT56922.1"/>
    </source>
</evidence>
<name>A0A1A9AK95_PLAOA</name>
<reference evidence="5 6" key="1">
    <citation type="submission" date="2016-05" db="EMBL/GenBank/DDBJ databases">
        <authorList>
            <person name="Naeem Raeece"/>
        </authorList>
    </citation>
    <scope>NUCLEOTIDE SEQUENCE [LARGE SCALE GENOMIC DNA]</scope>
</reference>
<sequence>MYIDRLGNLWVQKRMHLRLKKEKKKTSKEEGTNKRKNEANQIPQENALNEGPLQIETNPNVHMQDSNFPFEIPKDDSLFEKHIVTKLGINTQGYKYISVKRIFHKIIAYTSLPSFVIILTAFVIIAVLCSLQAIFIPITNVILIPYIILKSMIYPLLAKYKNKNTNE</sequence>
<feature type="region of interest" description="Disordered" evidence="1">
    <location>
        <begin position="20"/>
        <end position="49"/>
    </location>
</feature>
<reference evidence="3" key="2">
    <citation type="submission" date="2016-05" db="EMBL/GenBank/DDBJ databases">
        <authorList>
            <person name="Lavstsen T."/>
            <person name="Jespersen J.S."/>
        </authorList>
    </citation>
    <scope>NUCLEOTIDE SEQUENCE [LARGE SCALE GENOMIC DNA]</scope>
</reference>
<keyword evidence="6" id="KW-1185">Reference proteome</keyword>
<feature type="transmembrane region" description="Helical" evidence="2">
    <location>
        <begin position="106"/>
        <end position="128"/>
    </location>
</feature>
<protein>
    <submittedName>
        <fullName evidence="3">Uncharacterized protein</fullName>
    </submittedName>
</protein>
<accession>A0A1A9AK95</accession>
<keyword evidence="2" id="KW-0472">Membrane</keyword>
<feature type="compositionally biased region" description="Basic and acidic residues" evidence="1">
    <location>
        <begin position="27"/>
        <end position="38"/>
    </location>
</feature>
<evidence type="ECO:0000313" key="6">
    <source>
        <dbReference type="Proteomes" id="UP000078555"/>
    </source>
</evidence>
<evidence type="ECO:0000313" key="5">
    <source>
        <dbReference type="Proteomes" id="UP000078550"/>
    </source>
</evidence>
<dbReference type="AlphaFoldDB" id="A0A1A9AK95"/>
<dbReference type="Proteomes" id="UP000078550">
    <property type="component" value="Unassembled WGS sequence"/>
</dbReference>
<feature type="transmembrane region" description="Helical" evidence="2">
    <location>
        <begin position="134"/>
        <end position="157"/>
    </location>
</feature>
<evidence type="ECO:0000313" key="3">
    <source>
        <dbReference type="EMBL" id="SBT56610.1"/>
    </source>
</evidence>
<dbReference type="Proteomes" id="UP000078555">
    <property type="component" value="Unassembled WGS sequence"/>
</dbReference>
<proteinExistence type="predicted"/>
<gene>
    <name evidence="3" type="ORF">POVWA1_077190</name>
    <name evidence="4" type="ORF">POVWA2_076110</name>
</gene>
<dbReference type="EMBL" id="FLRE01001621">
    <property type="protein sequence ID" value="SBT56922.1"/>
    <property type="molecule type" value="Genomic_DNA"/>
</dbReference>
<evidence type="ECO:0000256" key="2">
    <source>
        <dbReference type="SAM" id="Phobius"/>
    </source>
</evidence>
<organism evidence="3 6">
    <name type="scientific">Plasmodium ovale wallikeri</name>
    <dbReference type="NCBI Taxonomy" id="864142"/>
    <lineage>
        <taxon>Eukaryota</taxon>
        <taxon>Sar</taxon>
        <taxon>Alveolata</taxon>
        <taxon>Apicomplexa</taxon>
        <taxon>Aconoidasida</taxon>
        <taxon>Haemosporida</taxon>
        <taxon>Plasmodiidae</taxon>
        <taxon>Plasmodium</taxon>
        <taxon>Plasmodium (Plasmodium)</taxon>
    </lineage>
</organism>